<organism evidence="2 3">
    <name type="scientific">Armillaria tabescens</name>
    <name type="common">Ringless honey mushroom</name>
    <name type="synonym">Agaricus tabescens</name>
    <dbReference type="NCBI Taxonomy" id="1929756"/>
    <lineage>
        <taxon>Eukaryota</taxon>
        <taxon>Fungi</taxon>
        <taxon>Dikarya</taxon>
        <taxon>Basidiomycota</taxon>
        <taxon>Agaricomycotina</taxon>
        <taxon>Agaricomycetes</taxon>
        <taxon>Agaricomycetidae</taxon>
        <taxon>Agaricales</taxon>
        <taxon>Marasmiineae</taxon>
        <taxon>Physalacriaceae</taxon>
        <taxon>Desarmillaria</taxon>
    </lineage>
</organism>
<evidence type="ECO:0000313" key="2">
    <source>
        <dbReference type="EMBL" id="KAK0457940.1"/>
    </source>
</evidence>
<evidence type="ECO:0000313" key="3">
    <source>
        <dbReference type="Proteomes" id="UP001175211"/>
    </source>
</evidence>
<dbReference type="AlphaFoldDB" id="A0AA39N5F7"/>
<comment type="caution">
    <text evidence="2">The sequence shown here is derived from an EMBL/GenBank/DDBJ whole genome shotgun (WGS) entry which is preliminary data.</text>
</comment>
<dbReference type="GeneID" id="85364327"/>
<dbReference type="RefSeq" id="XP_060330232.1">
    <property type="nucleotide sequence ID" value="XM_060480779.1"/>
</dbReference>
<proteinExistence type="predicted"/>
<protein>
    <submittedName>
        <fullName evidence="2">Uncharacterized protein</fullName>
    </submittedName>
</protein>
<keyword evidence="3" id="KW-1185">Reference proteome</keyword>
<sequence length="505" mass="57307">MPETAKYPGALEPGNAYVSEERDEDYNDYLDFLDDKYIDDDYLMPQDWHFTEGERILAPNSQTGTVTCMQRAAVEISTVDGAFWYRWHDVIKIFQLGDYVEVVGGEFCGRHGFVQDVGDAIFIDVMEGQYSKSVREMLIHRNSATIISLPTTSNNFAVSPEEIARRMYTGRVPWQGLRILVLSATAESRKRHFNLLDTTSRPGTGGQSHSADIHKGKVGKVLDVGVNQTTASRLRVCIRLEQSYSAVHNYRDIWVDYNEVVEETTGLPLRFYQLLHQSQLAFLPSREYRRMRKEHENIARGQLLAAQVALRLQRTSPSPPRSTTPPHEGTSEDLGTGNAWDVTAPDPPDPAMYHWSRHPALNQRELQVNIQGKSQPQKVRLEPSGAKSIMKVIFRTTLTEVRDLTRVTPLQPTVCDFHRWVVIQGPHIGKYVRGICYVQGSNPILWTVREITCAEHGHDLLVGEPFNVHNTDLCQAADSQATLDINNQWAQSIREAPMKLKKRKL</sequence>
<dbReference type="EMBL" id="JAUEPS010000019">
    <property type="protein sequence ID" value="KAK0457940.1"/>
    <property type="molecule type" value="Genomic_DNA"/>
</dbReference>
<evidence type="ECO:0000256" key="1">
    <source>
        <dbReference type="SAM" id="MobiDB-lite"/>
    </source>
</evidence>
<name>A0AA39N5F7_ARMTA</name>
<dbReference type="Proteomes" id="UP001175211">
    <property type="component" value="Unassembled WGS sequence"/>
</dbReference>
<accession>A0AA39N5F7</accession>
<reference evidence="2" key="1">
    <citation type="submission" date="2023-06" db="EMBL/GenBank/DDBJ databases">
        <authorList>
            <consortium name="Lawrence Berkeley National Laboratory"/>
            <person name="Ahrendt S."/>
            <person name="Sahu N."/>
            <person name="Indic B."/>
            <person name="Wong-Bajracharya J."/>
            <person name="Merenyi Z."/>
            <person name="Ke H.-M."/>
            <person name="Monk M."/>
            <person name="Kocsube S."/>
            <person name="Drula E."/>
            <person name="Lipzen A."/>
            <person name="Balint B."/>
            <person name="Henrissat B."/>
            <person name="Andreopoulos B."/>
            <person name="Martin F.M."/>
            <person name="Harder C.B."/>
            <person name="Rigling D."/>
            <person name="Ford K.L."/>
            <person name="Foster G.D."/>
            <person name="Pangilinan J."/>
            <person name="Papanicolaou A."/>
            <person name="Barry K."/>
            <person name="LaButti K."/>
            <person name="Viragh M."/>
            <person name="Koriabine M."/>
            <person name="Yan M."/>
            <person name="Riley R."/>
            <person name="Champramary S."/>
            <person name="Plett K.L."/>
            <person name="Tsai I.J."/>
            <person name="Slot J."/>
            <person name="Sipos G."/>
            <person name="Plett J."/>
            <person name="Nagy L.G."/>
            <person name="Grigoriev I.V."/>
        </authorList>
    </citation>
    <scope>NUCLEOTIDE SEQUENCE</scope>
    <source>
        <strain evidence="2">CCBAS 213</strain>
    </source>
</reference>
<feature type="region of interest" description="Disordered" evidence="1">
    <location>
        <begin position="315"/>
        <end position="345"/>
    </location>
</feature>
<gene>
    <name evidence="2" type="ORF">EV420DRAFT_1764465</name>
</gene>